<organism evidence="9 10">
    <name type="scientific">Synoicihabitans lomoniglobus</name>
    <dbReference type="NCBI Taxonomy" id="2909285"/>
    <lineage>
        <taxon>Bacteria</taxon>
        <taxon>Pseudomonadati</taxon>
        <taxon>Verrucomicrobiota</taxon>
        <taxon>Opitutia</taxon>
        <taxon>Opitutales</taxon>
        <taxon>Opitutaceae</taxon>
        <taxon>Synoicihabitans</taxon>
    </lineage>
</organism>
<dbReference type="InterPro" id="IPR036736">
    <property type="entry name" value="ACP-like_sf"/>
</dbReference>
<keyword evidence="3" id="KW-0596">Phosphopantetheine</keyword>
<evidence type="ECO:0000256" key="2">
    <source>
        <dbReference type="ARBA" id="ARBA00006432"/>
    </source>
</evidence>
<dbReference type="CDD" id="cd05930">
    <property type="entry name" value="A_NRPS"/>
    <property type="match status" value="1"/>
</dbReference>
<dbReference type="Pfam" id="PF00668">
    <property type="entry name" value="Condensation"/>
    <property type="match status" value="3"/>
</dbReference>
<dbReference type="InterPro" id="IPR010071">
    <property type="entry name" value="AA_adenyl_dom"/>
</dbReference>
<dbReference type="Pfam" id="PF08242">
    <property type="entry name" value="Methyltransf_12"/>
    <property type="match status" value="1"/>
</dbReference>
<dbReference type="FunFam" id="3.30.559.30:FF:000001">
    <property type="entry name" value="Non-ribosomal peptide synthetase"/>
    <property type="match status" value="1"/>
</dbReference>
<dbReference type="Gene3D" id="3.40.50.980">
    <property type="match status" value="4"/>
</dbReference>
<dbReference type="CDD" id="cd17643">
    <property type="entry name" value="A_NRPS_Cytc1-like"/>
    <property type="match status" value="1"/>
</dbReference>
<dbReference type="CDD" id="cd12117">
    <property type="entry name" value="A_NRPS_Srf_like"/>
    <property type="match status" value="1"/>
</dbReference>
<dbReference type="GO" id="GO:0016874">
    <property type="term" value="F:ligase activity"/>
    <property type="evidence" value="ECO:0007669"/>
    <property type="project" value="UniProtKB-KW"/>
</dbReference>
<dbReference type="Pfam" id="PF00501">
    <property type="entry name" value="AMP-binding"/>
    <property type="match status" value="3"/>
</dbReference>
<dbReference type="InterPro" id="IPR023213">
    <property type="entry name" value="CAT-like_dom_sf"/>
</dbReference>
<dbReference type="NCBIfam" id="TIGR01733">
    <property type="entry name" value="AA-adenyl-dom"/>
    <property type="match status" value="3"/>
</dbReference>
<proteinExistence type="inferred from homology"/>
<dbReference type="Gene3D" id="2.30.38.10">
    <property type="entry name" value="Luciferase, Domain 3"/>
    <property type="match status" value="2"/>
</dbReference>
<dbReference type="InterPro" id="IPR001242">
    <property type="entry name" value="Condensation_dom"/>
</dbReference>
<dbReference type="SUPFAM" id="SSF53335">
    <property type="entry name" value="S-adenosyl-L-methionine-dependent methyltransferases"/>
    <property type="match status" value="1"/>
</dbReference>
<dbReference type="GO" id="GO:0005829">
    <property type="term" value="C:cytosol"/>
    <property type="evidence" value="ECO:0007669"/>
    <property type="project" value="TreeGrafter"/>
</dbReference>
<evidence type="ECO:0000256" key="3">
    <source>
        <dbReference type="ARBA" id="ARBA00022450"/>
    </source>
</evidence>
<evidence type="ECO:0000256" key="6">
    <source>
        <dbReference type="ARBA" id="ARBA00022737"/>
    </source>
</evidence>
<gene>
    <name evidence="9" type="ORF">PXH66_02460</name>
</gene>
<keyword evidence="4" id="KW-0597">Phosphoprotein</keyword>
<evidence type="ECO:0000256" key="7">
    <source>
        <dbReference type="SAM" id="MobiDB-lite"/>
    </source>
</evidence>
<evidence type="ECO:0000256" key="4">
    <source>
        <dbReference type="ARBA" id="ARBA00022553"/>
    </source>
</evidence>
<dbReference type="CDD" id="cd02440">
    <property type="entry name" value="AdoMet_MTases"/>
    <property type="match status" value="1"/>
</dbReference>
<feature type="domain" description="Polyketide synthase-like phosphopantetheine-binding" evidence="8">
    <location>
        <begin position="3533"/>
        <end position="3602"/>
    </location>
</feature>
<dbReference type="FunFam" id="3.40.50.980:FF:000001">
    <property type="entry name" value="Non-ribosomal peptide synthetase"/>
    <property type="match status" value="3"/>
</dbReference>
<dbReference type="InterPro" id="IPR025110">
    <property type="entry name" value="AMP-bd_C"/>
</dbReference>
<dbReference type="NCBIfam" id="NF003417">
    <property type="entry name" value="PRK04813.1"/>
    <property type="match status" value="4"/>
</dbReference>
<dbReference type="InterPro" id="IPR029063">
    <property type="entry name" value="SAM-dependent_MTases_sf"/>
</dbReference>
<protein>
    <submittedName>
        <fullName evidence="9">Amino acid adenylation domain-containing protein</fullName>
    </submittedName>
</protein>
<dbReference type="FunFam" id="2.30.38.10:FF:000001">
    <property type="entry name" value="Non-ribosomal peptide synthetase PvdI"/>
    <property type="match status" value="1"/>
</dbReference>
<dbReference type="Gene3D" id="3.30.559.10">
    <property type="entry name" value="Chloramphenicol acetyltransferase-like domain"/>
    <property type="match status" value="3"/>
</dbReference>
<feature type="region of interest" description="Disordered" evidence="7">
    <location>
        <begin position="3601"/>
        <end position="3640"/>
    </location>
</feature>
<dbReference type="InterPro" id="IPR006162">
    <property type="entry name" value="Ppantetheine_attach_site"/>
</dbReference>
<reference evidence="9" key="1">
    <citation type="submission" date="2023-03" db="EMBL/GenBank/DDBJ databases">
        <title>Lomoglobus Profundus gen. nov., sp. nov., a novel member of the phylum Verrucomicrobia, isolated from deep-marine sediment of South China Sea.</title>
        <authorList>
            <person name="Ahmad T."/>
            <person name="Ishaq S.E."/>
            <person name="Wang F."/>
        </authorList>
    </citation>
    <scope>NUCLEOTIDE SEQUENCE</scope>
    <source>
        <strain evidence="9">LMO-M01</strain>
    </source>
</reference>
<dbReference type="GO" id="GO:0031177">
    <property type="term" value="F:phosphopantetheine binding"/>
    <property type="evidence" value="ECO:0007669"/>
    <property type="project" value="InterPro"/>
</dbReference>
<dbReference type="SUPFAM" id="SSF47336">
    <property type="entry name" value="ACP-like"/>
    <property type="match status" value="3"/>
</dbReference>
<dbReference type="PANTHER" id="PTHR45527">
    <property type="entry name" value="NONRIBOSOMAL PEPTIDE SYNTHETASE"/>
    <property type="match status" value="1"/>
</dbReference>
<feature type="compositionally biased region" description="Basic residues" evidence="7">
    <location>
        <begin position="3630"/>
        <end position="3640"/>
    </location>
</feature>
<evidence type="ECO:0000313" key="9">
    <source>
        <dbReference type="EMBL" id="WED65708.1"/>
    </source>
</evidence>
<comment type="cofactor">
    <cofactor evidence="1">
        <name>pantetheine 4'-phosphate</name>
        <dbReference type="ChEBI" id="CHEBI:47942"/>
    </cofactor>
</comment>
<name>A0AAE9ZZI2_9BACT</name>
<keyword evidence="5" id="KW-0436">Ligase</keyword>
<dbReference type="Gene3D" id="3.30.559.30">
    <property type="entry name" value="Nonribosomal peptide synthetase, condensation domain"/>
    <property type="match status" value="3"/>
</dbReference>
<dbReference type="FunFam" id="3.40.50.12780:FF:000012">
    <property type="entry name" value="Non-ribosomal peptide synthetase"/>
    <property type="match status" value="2"/>
</dbReference>
<dbReference type="PROSITE" id="PS00012">
    <property type="entry name" value="PHOSPHOPANTETHEINE"/>
    <property type="match status" value="1"/>
</dbReference>
<dbReference type="SUPFAM" id="SSF56801">
    <property type="entry name" value="Acetyl-CoA synthetase-like"/>
    <property type="match status" value="3"/>
</dbReference>
<accession>A0AAE9ZZI2</accession>
<dbReference type="FunFam" id="1.10.1200.10:FF:000005">
    <property type="entry name" value="Nonribosomal peptide synthetase 1"/>
    <property type="match status" value="2"/>
</dbReference>
<dbReference type="SMART" id="SM00823">
    <property type="entry name" value="PKS_PP"/>
    <property type="match status" value="3"/>
</dbReference>
<comment type="similarity">
    <text evidence="2">Belongs to the ATP-dependent AMP-binding enzyme family.</text>
</comment>
<dbReference type="Proteomes" id="UP001218638">
    <property type="component" value="Chromosome"/>
</dbReference>
<dbReference type="RefSeq" id="WP_330930238.1">
    <property type="nucleotide sequence ID" value="NZ_CP119075.1"/>
</dbReference>
<dbReference type="InterPro" id="IPR020806">
    <property type="entry name" value="PKS_PP-bd"/>
</dbReference>
<dbReference type="EMBL" id="CP119075">
    <property type="protein sequence ID" value="WED65708.1"/>
    <property type="molecule type" value="Genomic_DNA"/>
</dbReference>
<dbReference type="PANTHER" id="PTHR45527:SF1">
    <property type="entry name" value="FATTY ACID SYNTHASE"/>
    <property type="match status" value="1"/>
</dbReference>
<dbReference type="Gene3D" id="3.40.50.12780">
    <property type="entry name" value="N-terminal domain of ligase-like"/>
    <property type="match status" value="1"/>
</dbReference>
<dbReference type="InterPro" id="IPR000873">
    <property type="entry name" value="AMP-dep_synth/lig_dom"/>
</dbReference>
<dbReference type="Gene3D" id="1.10.1200.10">
    <property type="entry name" value="ACP-like"/>
    <property type="match status" value="3"/>
</dbReference>
<dbReference type="FunFam" id="3.30.300.30:FF:000010">
    <property type="entry name" value="Enterobactin synthetase component F"/>
    <property type="match status" value="1"/>
</dbReference>
<dbReference type="CDD" id="cd19531">
    <property type="entry name" value="LCL_NRPS-like"/>
    <property type="match status" value="3"/>
</dbReference>
<sequence length="3640" mass="398811">MINSLPESPTDATIAPASFAQSRLWFLDRMEPGDPVYHIPLAVRLRGKVNTDAVADALRQLTVRHETLRTTFTEENGRVMQVIHASSIPPDGRTATPAAEHDLAAQLSTEARRPFDLVSGPLWRAVLWKIGPAEHVLQLTFHHIVSDGWSLGVLVKEFAQYYSDPSAVLPELAIHYADFADWQNGQLSGEVLDAKIAPWRERLQGADFTPPLPLDRPRPARRSSVGATHAFVVDLPTTRALRDLAGAAGGSLYMALLTGFSAVVQRWSDRDDLIIGTPAANRNRAELEPLIGFFVNALPLRIDLSTATTGAEAFARVRHATLEALSASDVPFEKLVQELQPDRSLAYTPLFQLMFVLQNTPLGALQLPDLEVERVEVDTATSKYDLTLVFEETTAGLTGRIEYASELFQHSSIERLARHYVSALQNLVARPSAPLAELPLANPAEHARIATWRHGPATRHPEKSIGDAFAGRAIATPQATALTMGGTALTYAELDQRSNQLAHVLRAHGVDTDHSVGLCLDRSIELVVALLGILKAGGAYLALDPTYPAHRLELMLRTAACELVLTTNHLRERLPTHGRVIDLETLADEINQAPTTMPGDVGVAPEQLAYVSFTSGSTGKPKGVAVPHRAVLRLVSDDGFMHFGPAEVFLLMAPIAFDASTLELWGPLLQGGRLVIMPPGTPTLEDIGRVVREEKVTTLWLTAGLFHLMVDERLDDLRGVRQLLAGGDVLSVSHMRKALQALPETTLINGYGPTENTTFTCCHTITVADLDGGSIPIGRPIPHTSVHVVDAANRPCPVGVPGELVTGGQGLARGYIGQPELTATAFTTLAGERVYRTGDRVRWREDGTLEFLGRMDRQVKILGHRIEPGEVEAMLAAVAGITTAAVVVQDGPTGKRLVGYVAPAVDVATVRAELTARLPAHLVPAVLVSLPSLPLTSNGKVDRAALPGPEIDAVDEAGNPALRNATEEILAHLWSRLLGVEQIGSADDFFLRGGHSLLATQLVSRIRETFSVELPLRSIFEAPLLRDLAHRIDQARALDIPVVPPLRAEVRPATVPLSFAQERLWFLNQLEPGNPFYNMPAALELKGRFEVEAARRVVATLVERHESLRTVFRASDGHPTQVILPTLSVPVGLEDLSRSPFASQPALVQRAIATEARQPFDLAQGPLLRVVVLRLSEDHHILLMTMHHIVSDGWSMGVLTREMGDYYAAFTGAAQTPLTELALHYADYAIWQRSWLTGAVFDTQLHYWKTQLADAPPVLALHGDRPRPAVQSYRGGSHAFQIDAALTTALTDLSRTTGATLFMTLEAGFAVLLGRMARQEDVLIGTPIANRHRAEVEPLIGFFVNTLVLRNDLSGQPSFRTLIERTRHTALDAYAHQDLPFERLVDELQPERDLSRNPIFQVMFALHNTPSQARKLPDLTITDLAAERISAQFDLVLDVWETADGLKCVLEFSTDLFDAATVARTAGHFATLLQAAVEAPDTPVARLPWLPNTERALILDTFNDVAMTYPDDRTLQQLITAQATATPDRIAGRHRGESLTYAALDRRSNQLAHHLRSLGVDRGQFVGVLDDRGLDFLVGLVGILKAGAAFIPIDPGYPADRVQHMIADSAVTTLLSRTSIIDRCRPAEAQSALRHVVLFDRPAPAWTTAPTSDPAVAGDPTDAAYMLYTSGSTGRPKGAIIRHNGAINHIYGQFQELKFTADNAFLQSAPSSSDISVWQFLAPLLIGGRTVIADFEVVCEAPRLFALMRAEHITLFEFVPVVLKALLDHVAALPAAERVLPAMVCGMVTGEAVPVALINQWFEVYPQIPLANAYGPTEAADDICQALLTAPLPPQSTSVPIGRTLPNLTLYVLDDDLQLVPVGVPGEICVSGVGVGAGYWRNPEKTRAAFVPNPFDENRRGTTLYRTGDLGRWLPDGSLEMLGRLDQQVKLRGFRIELGEIESMLGQHSGVAETVVKIEADDRGENRLVAWITPDDASGELHAKLQQLQDDQVSLWQDLHEDSYSDSLTYADNDPTFNVIGWDSNYTREPLSETEMREYVDHTVARVRELRPRRILEIGAGTGLLMFPLARDCEHYLACDLSTVAIEQLRELTRDRSGYGGLELRAQQAHDFTDIAPASYDVVMLCSVVQYFPGINYLMTVIEGALRVIKPGGAIFLGDVRLRPLLEAFHASVQLFRAGETLGAAGLRRRVREALQTEQEMAVEPAFFAALRSRFPAISRVQIRPKRATVQNEMTRFRADVTLHIGGCEATPMPPDTAVVDWPDRPLSLDDLADVLTTETAPTTLHLRHIANRRVQRELQTLAWLESAPAKASVAAFRAELDASVLAGLEPEDLLTLGKDLGLIVDLAQYGADGSFDAIFRRGDAASLPPIDLFPPPAQTLPWRTYANHPLHEKLARFLVPTLRSFLRDRLPGHMIPADFVVLEAFPQLPNGKIDRQSLPIPERTHSTAAEDYVAPAGPTESKLATIWATVLGMERVGVTANFFEIGGHSLKATQVVSRIRQEFGVEVALREMFNQPTIRELATVVAGRRQSEHTPLPRTPEAPDYPLSHAQTRLWVLAQMEGALVAYNMPVSLELTGPIDQTALANAFAGLAHRHESLRTTLPEINGQPRQKVHPRPLGGFSFMDLAAATNPETAAREIALTDALTPFDFATGPLARLTLLRLAPDRHAVLFNIHHIISDDWSMGVLVHEFMRRYESLATGKPLALKPLAIQHRDYAVWHQARLASAGMATQRQFWHDQLAGKLPVLALATDHPRPPVKTYRGRTLNFTVPPTTTAVLGELARQHRASLFMLLTAAVQTFLHRHTGQTDLIVGTPIAGRNHPDLEDQIGFYINTLPLRARLDPADSFTTLLAHVRDTITGAFEHQDYPFDRIVDELSLERDVSRSPLFDVVVVMQNVDPYELRIDDVKIAPFLDDVGGSKFDLQFNFAETEGRLESSIGFNTDLFTEDRIIRFIGQLTTLLESIANDPTQSIARLRLLPAAERRRILQEFNPTPPDLPAPSTLVARFESQVAHSPDRIALTMPAGESVTYAELNRRARHLAARLRTAGVRAEVPVGLFLERGIDLLVGLVAILKAGGAYLPIDPVYPADRVAFMLSDARAPIILTSTLLQERLSAIDAEVIALDSPELDPAVDNGESADATLDPIEPNQAAYIIYTSGSTGTPKGCIIPHHQAVRLFDATDHWFHFNRDDVWTLFHSHAFDFSVWEIWGALLHGGRLVIVPQTTSRDPEAFLELLRRERVTVLNQTPSAFRQLSAADASAAPDAAPLALRTVIFGGEALDIGSLRGWWERHADNAPRLINMYGITETTVHVTYRPLGVTDLDTAHRSVIGEAIPDLSLYLLDPYGEPVPIGVVGEIHVGGSGVARGYLHRPELTAERFIAHPFDSTPGARLYKSGDLARWLPDGDLEYLGRADHQIKIRGFRIELGEIESALTAHADLTGAVVIARPDSVDAVRLLAYFTRAADAAIPTAAELREHLRSRLPDYMVPSTFVPLDTFPLTANGKVDRTALPEPTSPIPASLTEENGEFVDELEATIGGLWATALGTDTIGRQDNFFDLGGHSLLIVQVHKQLRTALQREFPVTLMFKHASVISLAAALREPSPVAGPNGASPTTATTSARERAQRQQAARQRRRSGGPSQ</sequence>
<evidence type="ECO:0000256" key="1">
    <source>
        <dbReference type="ARBA" id="ARBA00001957"/>
    </source>
</evidence>
<dbReference type="InterPro" id="IPR013217">
    <property type="entry name" value="Methyltransf_12"/>
</dbReference>
<keyword evidence="10" id="KW-1185">Reference proteome</keyword>
<dbReference type="GO" id="GO:0009403">
    <property type="term" value="P:toxin biosynthetic process"/>
    <property type="evidence" value="ECO:0007669"/>
    <property type="project" value="UniProtKB-ARBA"/>
</dbReference>
<dbReference type="Gene3D" id="3.40.50.150">
    <property type="entry name" value="Vaccinia Virus protein VP39"/>
    <property type="match status" value="1"/>
</dbReference>
<dbReference type="FunFam" id="3.30.559.10:FF:000012">
    <property type="entry name" value="Non-ribosomal peptide synthetase"/>
    <property type="match status" value="1"/>
</dbReference>
<dbReference type="Pfam" id="PF13193">
    <property type="entry name" value="AMP-binding_C"/>
    <property type="match status" value="2"/>
</dbReference>
<dbReference type="InterPro" id="IPR042099">
    <property type="entry name" value="ANL_N_sf"/>
</dbReference>
<dbReference type="Gene3D" id="3.30.300.30">
    <property type="match status" value="4"/>
</dbReference>
<feature type="domain" description="Polyketide synthase-like phosphopantetheine-binding" evidence="8">
    <location>
        <begin position="2461"/>
        <end position="2530"/>
    </location>
</feature>
<dbReference type="Pfam" id="PF00550">
    <property type="entry name" value="PP-binding"/>
    <property type="match status" value="3"/>
</dbReference>
<dbReference type="KEGG" id="slom:PXH66_02460"/>
<dbReference type="SUPFAM" id="SSF52777">
    <property type="entry name" value="CoA-dependent acyltransferases"/>
    <property type="match status" value="6"/>
</dbReference>
<evidence type="ECO:0000259" key="8">
    <source>
        <dbReference type="SMART" id="SM00823"/>
    </source>
</evidence>
<feature type="domain" description="Polyketide synthase-like phosphopantetheine-binding" evidence="8">
    <location>
        <begin position="967"/>
        <end position="1036"/>
    </location>
</feature>
<dbReference type="GO" id="GO:0043041">
    <property type="term" value="P:amino acid activation for nonribosomal peptide biosynthetic process"/>
    <property type="evidence" value="ECO:0007669"/>
    <property type="project" value="TreeGrafter"/>
</dbReference>
<keyword evidence="6" id="KW-0677">Repeat</keyword>
<feature type="compositionally biased region" description="Low complexity" evidence="7">
    <location>
        <begin position="3605"/>
        <end position="3618"/>
    </location>
</feature>
<dbReference type="FunFam" id="3.40.50.980:FF:000002">
    <property type="entry name" value="Enterobactin synthetase component F"/>
    <property type="match status" value="1"/>
</dbReference>
<dbReference type="InterPro" id="IPR009081">
    <property type="entry name" value="PP-bd_ACP"/>
</dbReference>
<dbReference type="InterPro" id="IPR020845">
    <property type="entry name" value="AMP-binding_CS"/>
</dbReference>
<evidence type="ECO:0000256" key="5">
    <source>
        <dbReference type="ARBA" id="ARBA00022598"/>
    </source>
</evidence>
<dbReference type="PROSITE" id="PS00455">
    <property type="entry name" value="AMP_BINDING"/>
    <property type="match status" value="3"/>
</dbReference>
<evidence type="ECO:0000313" key="10">
    <source>
        <dbReference type="Proteomes" id="UP001218638"/>
    </source>
</evidence>
<dbReference type="InterPro" id="IPR045851">
    <property type="entry name" value="AMP-bd_C_sf"/>
</dbReference>